<dbReference type="Proteomes" id="UP001612741">
    <property type="component" value="Unassembled WGS sequence"/>
</dbReference>
<sequence length="147" mass="16534">MLVVAGWHLFALSWLIVLGVVLVRRGRLAALRRNWTFCAVPPLVVVLVGSLVYVGAPVRMRFELSRGSLDHFAKTVSEGTPPGKRRWIGLYPVKYLEGSSRAFGFMIEDTGMFGSYGFAWSPDGEPDIDAPGYYSHFDGPWYFWIDD</sequence>
<dbReference type="EMBL" id="JBITGY010000015">
    <property type="protein sequence ID" value="MFI6504678.1"/>
    <property type="molecule type" value="Genomic_DNA"/>
</dbReference>
<accession>A0ABW7ZB66</accession>
<evidence type="ECO:0008006" key="4">
    <source>
        <dbReference type="Google" id="ProtNLM"/>
    </source>
</evidence>
<feature type="transmembrane region" description="Helical" evidence="1">
    <location>
        <begin position="6"/>
        <end position="23"/>
    </location>
</feature>
<dbReference type="RefSeq" id="WP_397090512.1">
    <property type="nucleotide sequence ID" value="NZ_JBITGY010000015.1"/>
</dbReference>
<name>A0ABW7ZB66_9ACTN</name>
<evidence type="ECO:0000313" key="2">
    <source>
        <dbReference type="EMBL" id="MFI6504678.1"/>
    </source>
</evidence>
<proteinExistence type="predicted"/>
<keyword evidence="1" id="KW-0812">Transmembrane</keyword>
<organism evidence="2 3">
    <name type="scientific">Nonomuraea typhae</name>
    <dbReference type="NCBI Taxonomy" id="2603600"/>
    <lineage>
        <taxon>Bacteria</taxon>
        <taxon>Bacillati</taxon>
        <taxon>Actinomycetota</taxon>
        <taxon>Actinomycetes</taxon>
        <taxon>Streptosporangiales</taxon>
        <taxon>Streptosporangiaceae</taxon>
        <taxon>Nonomuraea</taxon>
    </lineage>
</organism>
<evidence type="ECO:0000256" key="1">
    <source>
        <dbReference type="SAM" id="Phobius"/>
    </source>
</evidence>
<evidence type="ECO:0000313" key="3">
    <source>
        <dbReference type="Proteomes" id="UP001612741"/>
    </source>
</evidence>
<keyword evidence="1" id="KW-0472">Membrane</keyword>
<comment type="caution">
    <text evidence="2">The sequence shown here is derived from an EMBL/GenBank/DDBJ whole genome shotgun (WGS) entry which is preliminary data.</text>
</comment>
<keyword evidence="1" id="KW-1133">Transmembrane helix</keyword>
<keyword evidence="3" id="KW-1185">Reference proteome</keyword>
<protein>
    <recommendedName>
        <fullName evidence="4">DUF1109 domain-containing protein</fullName>
    </recommendedName>
</protein>
<gene>
    <name evidence="2" type="ORF">ACIBG2_45335</name>
</gene>
<reference evidence="2 3" key="1">
    <citation type="submission" date="2024-10" db="EMBL/GenBank/DDBJ databases">
        <title>The Natural Products Discovery Center: Release of the First 8490 Sequenced Strains for Exploring Actinobacteria Biosynthetic Diversity.</title>
        <authorList>
            <person name="Kalkreuter E."/>
            <person name="Kautsar S.A."/>
            <person name="Yang D."/>
            <person name="Bader C.D."/>
            <person name="Teijaro C.N."/>
            <person name="Fluegel L."/>
            <person name="Davis C.M."/>
            <person name="Simpson J.R."/>
            <person name="Lauterbach L."/>
            <person name="Steele A.D."/>
            <person name="Gui C."/>
            <person name="Meng S."/>
            <person name="Li G."/>
            <person name="Viehrig K."/>
            <person name="Ye F."/>
            <person name="Su P."/>
            <person name="Kiefer A.F."/>
            <person name="Nichols A."/>
            <person name="Cepeda A.J."/>
            <person name="Yan W."/>
            <person name="Fan B."/>
            <person name="Jiang Y."/>
            <person name="Adhikari A."/>
            <person name="Zheng C.-J."/>
            <person name="Schuster L."/>
            <person name="Cowan T.M."/>
            <person name="Smanski M.J."/>
            <person name="Chevrette M.G."/>
            <person name="De Carvalho L.P.S."/>
            <person name="Shen B."/>
        </authorList>
    </citation>
    <scope>NUCLEOTIDE SEQUENCE [LARGE SCALE GENOMIC DNA]</scope>
    <source>
        <strain evidence="2 3">NPDC050545</strain>
    </source>
</reference>
<feature type="transmembrane region" description="Helical" evidence="1">
    <location>
        <begin position="35"/>
        <end position="56"/>
    </location>
</feature>